<keyword evidence="1" id="KW-0472">Membrane</keyword>
<reference evidence="2 3" key="1">
    <citation type="submission" date="2020-08" db="EMBL/GenBank/DDBJ databases">
        <authorList>
            <person name="Koutsovoulos G."/>
            <person name="Danchin GJ E."/>
        </authorList>
    </citation>
    <scope>NUCLEOTIDE SEQUENCE [LARGE SCALE GENOMIC DNA]</scope>
</reference>
<accession>A0A6V7VZ84</accession>
<organism evidence="2 3">
    <name type="scientific">Meloidogyne enterolobii</name>
    <name type="common">Root-knot nematode worm</name>
    <name type="synonym">Meloidogyne mayaguensis</name>
    <dbReference type="NCBI Taxonomy" id="390850"/>
    <lineage>
        <taxon>Eukaryota</taxon>
        <taxon>Metazoa</taxon>
        <taxon>Ecdysozoa</taxon>
        <taxon>Nematoda</taxon>
        <taxon>Chromadorea</taxon>
        <taxon>Rhabditida</taxon>
        <taxon>Tylenchina</taxon>
        <taxon>Tylenchomorpha</taxon>
        <taxon>Tylenchoidea</taxon>
        <taxon>Meloidogynidae</taxon>
        <taxon>Meloidogyninae</taxon>
        <taxon>Meloidogyne</taxon>
    </lineage>
</organism>
<evidence type="ECO:0000313" key="3">
    <source>
        <dbReference type="Proteomes" id="UP000580250"/>
    </source>
</evidence>
<comment type="caution">
    <text evidence="2">The sequence shown here is derived from an EMBL/GenBank/DDBJ whole genome shotgun (WGS) entry which is preliminary data.</text>
</comment>
<evidence type="ECO:0000313" key="2">
    <source>
        <dbReference type="EMBL" id="CAD2180119.1"/>
    </source>
</evidence>
<keyword evidence="1" id="KW-1133">Transmembrane helix</keyword>
<dbReference type="AlphaFoldDB" id="A0A6V7VZ84"/>
<evidence type="ECO:0000256" key="1">
    <source>
        <dbReference type="SAM" id="Phobius"/>
    </source>
</evidence>
<protein>
    <submittedName>
        <fullName evidence="2">Uncharacterized protein</fullName>
    </submittedName>
</protein>
<proteinExistence type="predicted"/>
<dbReference type="EMBL" id="CAJEWN010000362">
    <property type="protein sequence ID" value="CAD2180119.1"/>
    <property type="molecule type" value="Genomic_DNA"/>
</dbReference>
<gene>
    <name evidence="2" type="ORF">MENT_LOCUS32177</name>
</gene>
<feature type="transmembrane region" description="Helical" evidence="1">
    <location>
        <begin position="6"/>
        <end position="33"/>
    </location>
</feature>
<keyword evidence="1" id="KW-0812">Transmembrane</keyword>
<dbReference type="Proteomes" id="UP000580250">
    <property type="component" value="Unassembled WGS sequence"/>
</dbReference>
<sequence>MEQLFIYNLIHLLDSFLLFLRLHLLVLTDFWLYKTINQKLYIRGHFATVFIFIFYIIFLIIKSAINFGDWPVNGGRSDYFRILTNDNILSSFIYILFVPAIVLYGLVGLILIFKKGNLFLIGSLFALQNHNGS</sequence>
<feature type="transmembrane region" description="Helical" evidence="1">
    <location>
        <begin position="45"/>
        <end position="68"/>
    </location>
</feature>
<name>A0A6V7VZ84_MELEN</name>
<feature type="transmembrane region" description="Helical" evidence="1">
    <location>
        <begin position="88"/>
        <end position="113"/>
    </location>
</feature>